<sequence length="220" mass="22458">MTFSILARDRATGTLGGAATTGSLCVGGWVLRGDSRWGLSASQGAAPSPMWGEDVIEAMRMGRDAAAAVDEVTQADSGRAWRQLAALDPGGGTGVFTGAHNTGWHGHAAGADVIVAGNMLSGPEVVTATLAAFQEARGTMAERLIAALAAGEAAGGDSRGLQSAALLVLASDAPPLTLRIDWAEAPIAALAALYARTQQGEYADWLPCVPTRDDPERHPG</sequence>
<evidence type="ECO:0000313" key="1">
    <source>
        <dbReference type="EMBL" id="KAA0921119.1"/>
    </source>
</evidence>
<dbReference type="InterPro" id="IPR029055">
    <property type="entry name" value="Ntn_hydrolases_N"/>
</dbReference>
<dbReference type="SUPFAM" id="SSF56235">
    <property type="entry name" value="N-terminal nucleophile aminohydrolases (Ntn hydrolases)"/>
    <property type="match status" value="1"/>
</dbReference>
<dbReference type="PANTHER" id="PTHR39328">
    <property type="entry name" value="BLL2871 PROTEIN"/>
    <property type="match status" value="1"/>
</dbReference>
<dbReference type="Gene3D" id="3.60.20.10">
    <property type="entry name" value="Glutamine Phosphoribosylpyrophosphate, subunit 1, domain 1"/>
    <property type="match status" value="1"/>
</dbReference>
<accession>A0A5A9ZVA6</accession>
<reference evidence="1 2" key="1">
    <citation type="submission" date="2019-07" db="EMBL/GenBank/DDBJ databases">
        <title>Aquicoccus porphyridii gen. nov., sp. nov., isolated from a small marine red alga, Porphyridium marinum.</title>
        <authorList>
            <person name="Liu L."/>
        </authorList>
    </citation>
    <scope>NUCLEOTIDE SEQUENCE [LARGE SCALE GENOMIC DNA]</scope>
    <source>
        <strain evidence="1 2">L1 8-17</strain>
    </source>
</reference>
<comment type="caution">
    <text evidence="1">The sequence shown here is derived from an EMBL/GenBank/DDBJ whole genome shotgun (WGS) entry which is preliminary data.</text>
</comment>
<name>A0A5A9ZVA6_9RHOB</name>
<dbReference type="RefSeq" id="WP_111361860.1">
    <property type="nucleotide sequence ID" value="NZ_JASHJG010000002.1"/>
</dbReference>
<dbReference type="PANTHER" id="PTHR39328:SF1">
    <property type="entry name" value="BLL2871 PROTEIN"/>
    <property type="match status" value="1"/>
</dbReference>
<dbReference type="AlphaFoldDB" id="A0A5A9ZVA6"/>
<proteinExistence type="predicted"/>
<keyword evidence="2" id="KW-1185">Reference proteome</keyword>
<dbReference type="Proteomes" id="UP000325291">
    <property type="component" value="Unassembled WGS sequence"/>
</dbReference>
<gene>
    <name evidence="1" type="ORF">FLO80_02830</name>
</gene>
<dbReference type="Pfam" id="PF06267">
    <property type="entry name" value="DUF1028"/>
    <property type="match status" value="1"/>
</dbReference>
<evidence type="ECO:0000313" key="2">
    <source>
        <dbReference type="Proteomes" id="UP000325291"/>
    </source>
</evidence>
<dbReference type="InterPro" id="IPR010430">
    <property type="entry name" value="DUF1028"/>
</dbReference>
<protein>
    <submittedName>
        <fullName evidence="1">DUF1028 domain-containing protein</fullName>
    </submittedName>
</protein>
<organism evidence="1 2">
    <name type="scientific">Aquicoccus porphyridii</name>
    <dbReference type="NCBI Taxonomy" id="1852029"/>
    <lineage>
        <taxon>Bacteria</taxon>
        <taxon>Pseudomonadati</taxon>
        <taxon>Pseudomonadota</taxon>
        <taxon>Alphaproteobacteria</taxon>
        <taxon>Rhodobacterales</taxon>
        <taxon>Paracoccaceae</taxon>
        <taxon>Aquicoccus</taxon>
    </lineage>
</organism>
<dbReference type="EMBL" id="VINQ01000001">
    <property type="protein sequence ID" value="KAA0921119.1"/>
    <property type="molecule type" value="Genomic_DNA"/>
</dbReference>